<name>A0AB33APF0_9STRE</name>
<reference evidence="2 3" key="1">
    <citation type="journal article" date="2013" name="BMC Microbiol.">
        <title>Dynamics of fecal microbial communities in children with diarrhea of unknown etiology and genomic analysis of associated Streptococcus lutetiensis.</title>
        <authorList>
            <person name="Jin D."/>
            <person name="Chen C."/>
            <person name="Li L."/>
            <person name="Lu S."/>
            <person name="Li Z."/>
            <person name="Zhou Z."/>
            <person name="Jing H."/>
            <person name="Xu Y."/>
            <person name="Du P."/>
            <person name="Wang H."/>
            <person name="Xiong Y."/>
            <person name="Zheng H."/>
            <person name="Bai X."/>
            <person name="Sun H."/>
            <person name="Wang L."/>
            <person name="Ye C."/>
            <person name="Gottschalk M."/>
            <person name="Xu J."/>
        </authorList>
    </citation>
    <scope>NUCLEOTIDE SEQUENCE [LARGE SCALE GENOMIC DNA]</scope>
    <source>
        <strain evidence="2 3">033</strain>
    </source>
</reference>
<feature type="region of interest" description="Disordered" evidence="1">
    <location>
        <begin position="1"/>
        <end position="63"/>
    </location>
</feature>
<feature type="compositionally biased region" description="Polar residues" evidence="1">
    <location>
        <begin position="1"/>
        <end position="25"/>
    </location>
</feature>
<evidence type="ECO:0000256" key="1">
    <source>
        <dbReference type="SAM" id="MobiDB-lite"/>
    </source>
</evidence>
<dbReference type="KEGG" id="slu:KE3_1868"/>
<dbReference type="RefSeq" id="WP_020917511.1">
    <property type="nucleotide sequence ID" value="NC_021900.1"/>
</dbReference>
<sequence>MTSTNDQVNLTTTTEDSSQAGTQDAHTGDYHEDFNTYDDTTMERSDWFNGNPLKRENHNIKKA</sequence>
<evidence type="ECO:0000313" key="3">
    <source>
        <dbReference type="Proteomes" id="UP000015268"/>
    </source>
</evidence>
<keyword evidence="3" id="KW-1185">Reference proteome</keyword>
<protein>
    <submittedName>
        <fullName evidence="2">Uncharacterized protein</fullName>
    </submittedName>
</protein>
<dbReference type="AlphaFoldDB" id="A0AB33APF0"/>
<dbReference type="Proteomes" id="UP000015268">
    <property type="component" value="Chromosome"/>
</dbReference>
<evidence type="ECO:0000313" key="2">
    <source>
        <dbReference type="EMBL" id="AGS06319.1"/>
    </source>
</evidence>
<accession>A0AB33APF0</accession>
<dbReference type="EMBL" id="CP003025">
    <property type="protein sequence ID" value="AGS06319.1"/>
    <property type="molecule type" value="Genomic_DNA"/>
</dbReference>
<gene>
    <name evidence="2" type="ORF">KE3_1868</name>
</gene>
<feature type="compositionally biased region" description="Basic and acidic residues" evidence="1">
    <location>
        <begin position="53"/>
        <end position="63"/>
    </location>
</feature>
<proteinExistence type="predicted"/>
<dbReference type="GeneID" id="58528927"/>
<organism evidence="2 3">
    <name type="scientific">Streptococcus lutetiensis 033</name>
    <dbReference type="NCBI Taxonomy" id="1076934"/>
    <lineage>
        <taxon>Bacteria</taxon>
        <taxon>Bacillati</taxon>
        <taxon>Bacillota</taxon>
        <taxon>Bacilli</taxon>
        <taxon>Lactobacillales</taxon>
        <taxon>Streptococcaceae</taxon>
        <taxon>Streptococcus</taxon>
    </lineage>
</organism>